<dbReference type="CDD" id="cd03046">
    <property type="entry name" value="GST_N_GTT1_like"/>
    <property type="match status" value="1"/>
</dbReference>
<feature type="domain" description="GST C-terminal" evidence="3">
    <location>
        <begin position="87"/>
        <end position="216"/>
    </location>
</feature>
<dbReference type="PROSITE" id="PS50405">
    <property type="entry name" value="GST_CTER"/>
    <property type="match status" value="1"/>
</dbReference>
<comment type="similarity">
    <text evidence="1">Belongs to the GST superfamily.</text>
</comment>
<dbReference type="Gene3D" id="1.20.1050.10">
    <property type="match status" value="1"/>
</dbReference>
<feature type="domain" description="GST N-terminal" evidence="2">
    <location>
        <begin position="1"/>
        <end position="81"/>
    </location>
</feature>
<dbReference type="SUPFAM" id="SSF47616">
    <property type="entry name" value="GST C-terminal domain-like"/>
    <property type="match status" value="1"/>
</dbReference>
<dbReference type="InterPro" id="IPR036249">
    <property type="entry name" value="Thioredoxin-like_sf"/>
</dbReference>
<dbReference type="PANTHER" id="PTHR44051">
    <property type="entry name" value="GLUTATHIONE S-TRANSFERASE-RELATED"/>
    <property type="match status" value="1"/>
</dbReference>
<evidence type="ECO:0000256" key="1">
    <source>
        <dbReference type="RuleBase" id="RU003494"/>
    </source>
</evidence>
<evidence type="ECO:0000313" key="5">
    <source>
        <dbReference type="Proteomes" id="UP000237222"/>
    </source>
</evidence>
<dbReference type="OrthoDB" id="9810080at2"/>
<dbReference type="InterPro" id="IPR040079">
    <property type="entry name" value="Glutathione_S-Trfase"/>
</dbReference>
<name>A0A2S4HEG1_9GAMM</name>
<dbReference type="PROSITE" id="PS50404">
    <property type="entry name" value="GST_NTER"/>
    <property type="match status" value="1"/>
</dbReference>
<dbReference type="AlphaFoldDB" id="A0A2S4HEG1"/>
<evidence type="ECO:0000259" key="3">
    <source>
        <dbReference type="PROSITE" id="PS50405"/>
    </source>
</evidence>
<dbReference type="Pfam" id="PF02798">
    <property type="entry name" value="GST_N"/>
    <property type="match status" value="1"/>
</dbReference>
<dbReference type="InterPro" id="IPR004045">
    <property type="entry name" value="Glutathione_S-Trfase_N"/>
</dbReference>
<dbReference type="InterPro" id="IPR036282">
    <property type="entry name" value="Glutathione-S-Trfase_C_sf"/>
</dbReference>
<gene>
    <name evidence="4" type="ORF">C0068_12640</name>
</gene>
<dbReference type="SFLD" id="SFLDS00019">
    <property type="entry name" value="Glutathione_Transferase_(cytos"/>
    <property type="match status" value="1"/>
</dbReference>
<sequence>MTSPKLWHCYTARSLRALWALEEMGVDYELEVLAFPPRMFQREFLDVNPLGTVPYFVDGDTNMTESSAIGLYLVERYQRYDFGLKADHPEYGDYLNWLFHSDATLTFPQTLVLRYSQLEPMERRQPQVVEDYYKWFLARLKRLSTHIADREFLCDDRFTVADIAIAYALYLGDGLGLSQFYEPQVLDYFKRMTARAAFQKVEPIGKENSLFSPTPYPFENIPDLFA</sequence>
<dbReference type="EMBL" id="PQGG01000029">
    <property type="protein sequence ID" value="POP52375.1"/>
    <property type="molecule type" value="Genomic_DNA"/>
</dbReference>
<evidence type="ECO:0000313" key="4">
    <source>
        <dbReference type="EMBL" id="POP52375.1"/>
    </source>
</evidence>
<dbReference type="SUPFAM" id="SSF52833">
    <property type="entry name" value="Thioredoxin-like"/>
    <property type="match status" value="1"/>
</dbReference>
<dbReference type="RefSeq" id="WP_103684834.1">
    <property type="nucleotide sequence ID" value="NZ_PQGG01000029.1"/>
</dbReference>
<comment type="caution">
    <text evidence="4">The sequence shown here is derived from an EMBL/GenBank/DDBJ whole genome shotgun (WGS) entry which is preliminary data.</text>
</comment>
<dbReference type="SFLD" id="SFLDG00358">
    <property type="entry name" value="Main_(cytGST)"/>
    <property type="match status" value="1"/>
</dbReference>
<accession>A0A2S4HEG1</accession>
<dbReference type="PANTHER" id="PTHR44051:SF21">
    <property type="entry name" value="GLUTATHIONE S-TRANSFERASE FAMILY PROTEIN"/>
    <property type="match status" value="1"/>
</dbReference>
<organism evidence="4 5">
    <name type="scientific">Zhongshania marina</name>
    <dbReference type="NCBI Taxonomy" id="2304603"/>
    <lineage>
        <taxon>Bacteria</taxon>
        <taxon>Pseudomonadati</taxon>
        <taxon>Pseudomonadota</taxon>
        <taxon>Gammaproteobacteria</taxon>
        <taxon>Cellvibrionales</taxon>
        <taxon>Spongiibacteraceae</taxon>
        <taxon>Zhongshania</taxon>
    </lineage>
</organism>
<protein>
    <submittedName>
        <fullName evidence="4">Glutathione S-transferase</fullName>
    </submittedName>
</protein>
<dbReference type="SFLD" id="SFLDG01150">
    <property type="entry name" value="Main.1:_Beta-like"/>
    <property type="match status" value="1"/>
</dbReference>
<dbReference type="Proteomes" id="UP000237222">
    <property type="component" value="Unassembled WGS sequence"/>
</dbReference>
<evidence type="ECO:0000259" key="2">
    <source>
        <dbReference type="PROSITE" id="PS50404"/>
    </source>
</evidence>
<proteinExistence type="inferred from homology"/>
<dbReference type="InterPro" id="IPR004046">
    <property type="entry name" value="GST_C"/>
</dbReference>
<dbReference type="Gene3D" id="3.40.30.10">
    <property type="entry name" value="Glutaredoxin"/>
    <property type="match status" value="1"/>
</dbReference>
<reference evidence="4" key="1">
    <citation type="submission" date="2018-01" db="EMBL/GenBank/DDBJ databases">
        <authorList>
            <person name="Yu X.-D."/>
        </authorList>
    </citation>
    <scope>NUCLEOTIDE SEQUENCE</scope>
    <source>
        <strain evidence="4">ZX-21</strain>
    </source>
</reference>
<dbReference type="InterPro" id="IPR010987">
    <property type="entry name" value="Glutathione-S-Trfase_C-like"/>
</dbReference>
<dbReference type="Pfam" id="PF00043">
    <property type="entry name" value="GST_C"/>
    <property type="match status" value="1"/>
</dbReference>